<organism evidence="1 2">
    <name type="scientific">Dreissena polymorpha</name>
    <name type="common">Zebra mussel</name>
    <name type="synonym">Mytilus polymorpha</name>
    <dbReference type="NCBI Taxonomy" id="45954"/>
    <lineage>
        <taxon>Eukaryota</taxon>
        <taxon>Metazoa</taxon>
        <taxon>Spiralia</taxon>
        <taxon>Lophotrochozoa</taxon>
        <taxon>Mollusca</taxon>
        <taxon>Bivalvia</taxon>
        <taxon>Autobranchia</taxon>
        <taxon>Heteroconchia</taxon>
        <taxon>Euheterodonta</taxon>
        <taxon>Imparidentia</taxon>
        <taxon>Neoheterodontei</taxon>
        <taxon>Myida</taxon>
        <taxon>Dreissenoidea</taxon>
        <taxon>Dreissenidae</taxon>
        <taxon>Dreissena</taxon>
    </lineage>
</organism>
<keyword evidence="2" id="KW-1185">Reference proteome</keyword>
<evidence type="ECO:0000313" key="1">
    <source>
        <dbReference type="EMBL" id="KAH3873541.1"/>
    </source>
</evidence>
<protein>
    <submittedName>
        <fullName evidence="1">Uncharacterized protein</fullName>
    </submittedName>
</protein>
<dbReference type="AlphaFoldDB" id="A0A9D4RLS0"/>
<accession>A0A9D4RLS0</accession>
<dbReference type="Proteomes" id="UP000828390">
    <property type="component" value="Unassembled WGS sequence"/>
</dbReference>
<comment type="caution">
    <text evidence="1">The sequence shown here is derived from an EMBL/GenBank/DDBJ whole genome shotgun (WGS) entry which is preliminary data.</text>
</comment>
<reference evidence="1" key="2">
    <citation type="submission" date="2020-11" db="EMBL/GenBank/DDBJ databases">
        <authorList>
            <person name="McCartney M.A."/>
            <person name="Auch B."/>
            <person name="Kono T."/>
            <person name="Mallez S."/>
            <person name="Becker A."/>
            <person name="Gohl D.M."/>
            <person name="Silverstein K.A.T."/>
            <person name="Koren S."/>
            <person name="Bechman K.B."/>
            <person name="Herman A."/>
            <person name="Abrahante J.E."/>
            <person name="Garbe J."/>
        </authorList>
    </citation>
    <scope>NUCLEOTIDE SEQUENCE</scope>
    <source>
        <strain evidence="1">Duluth1</strain>
        <tissue evidence="1">Whole animal</tissue>
    </source>
</reference>
<dbReference type="EMBL" id="JAIWYP010000002">
    <property type="protein sequence ID" value="KAH3873541.1"/>
    <property type="molecule type" value="Genomic_DNA"/>
</dbReference>
<name>A0A9D4RLS0_DREPO</name>
<sequence length="219" mass="25166">MNFYSLAVDWLIKKLAVTKHITQVGKKREDLKDAVEKHFQELVQKLQDIKEESLKDLEEQAKILHDHDMFEVKQIEEIELQIKPNKEKLDDICHGTHDDELQKLRRQEEKLIHKICPSAVRANVSPYVILDYYTKGLGEVKFFDIDSTVILSDDYLVPNSYEDQTVSAVVAESLPSSSFVPCSENKTEIDNINIKEPPPVIGTKPKPRIVRNELDGSIQ</sequence>
<gene>
    <name evidence="1" type="ORF">DPMN_036778</name>
</gene>
<reference evidence="1" key="1">
    <citation type="journal article" date="2019" name="bioRxiv">
        <title>The Genome of the Zebra Mussel, Dreissena polymorpha: A Resource for Invasive Species Research.</title>
        <authorList>
            <person name="McCartney M.A."/>
            <person name="Auch B."/>
            <person name="Kono T."/>
            <person name="Mallez S."/>
            <person name="Zhang Y."/>
            <person name="Obille A."/>
            <person name="Becker A."/>
            <person name="Abrahante J.E."/>
            <person name="Garbe J."/>
            <person name="Badalamenti J.P."/>
            <person name="Herman A."/>
            <person name="Mangelson H."/>
            <person name="Liachko I."/>
            <person name="Sullivan S."/>
            <person name="Sone E.D."/>
            <person name="Koren S."/>
            <person name="Silverstein K.A.T."/>
            <person name="Beckman K.B."/>
            <person name="Gohl D.M."/>
        </authorList>
    </citation>
    <scope>NUCLEOTIDE SEQUENCE</scope>
    <source>
        <strain evidence="1">Duluth1</strain>
        <tissue evidence="1">Whole animal</tissue>
    </source>
</reference>
<proteinExistence type="predicted"/>
<evidence type="ECO:0000313" key="2">
    <source>
        <dbReference type="Proteomes" id="UP000828390"/>
    </source>
</evidence>